<name>A0A2A5S038_9LACT</name>
<dbReference type="Pfam" id="PF13280">
    <property type="entry name" value="WYL"/>
    <property type="match status" value="1"/>
</dbReference>
<dbReference type="EMBL" id="JXJX01000007">
    <property type="protein sequence ID" value="PCS06758.1"/>
    <property type="molecule type" value="Genomic_DNA"/>
</dbReference>
<evidence type="ECO:0000259" key="2">
    <source>
        <dbReference type="Pfam" id="PF13280"/>
    </source>
</evidence>
<dbReference type="InterPro" id="IPR013196">
    <property type="entry name" value="HTH_11"/>
</dbReference>
<dbReference type="AlphaFoldDB" id="A0A2A5S038"/>
<evidence type="ECO:0000313" key="3">
    <source>
        <dbReference type="EMBL" id="PCS06758.1"/>
    </source>
</evidence>
<dbReference type="InterPro" id="IPR026881">
    <property type="entry name" value="WYL_dom"/>
</dbReference>
<dbReference type="Pfam" id="PF08279">
    <property type="entry name" value="HTH_11"/>
    <property type="match status" value="1"/>
</dbReference>
<comment type="caution">
    <text evidence="3">The sequence shown here is derived from an EMBL/GenBank/DDBJ whole genome shotgun (WGS) entry which is preliminary data.</text>
</comment>
<evidence type="ECO:0000313" key="4">
    <source>
        <dbReference type="Proteomes" id="UP000242246"/>
    </source>
</evidence>
<keyword evidence="4" id="KW-1185">Reference proteome</keyword>
<dbReference type="STRING" id="1348632.GCA_001591745_00998"/>
<reference evidence="3 4" key="1">
    <citation type="submission" date="2014-12" db="EMBL/GenBank/DDBJ databases">
        <title>Draft genome sequences of 10 type strains of Lactococcus.</title>
        <authorList>
            <person name="Sun Z."/>
            <person name="Zhong Z."/>
            <person name="Liu W."/>
            <person name="Zhang W."/>
            <person name="Zhang H."/>
        </authorList>
    </citation>
    <scope>NUCLEOTIDE SEQUENCE [LARGE SCALE GENOMIC DNA]</scope>
    <source>
        <strain evidence="3 4">DSM 20686</strain>
    </source>
</reference>
<dbReference type="Proteomes" id="UP000242246">
    <property type="component" value="Unassembled WGS sequence"/>
</dbReference>
<dbReference type="PANTHER" id="PTHR34580:SF9">
    <property type="entry name" value="SLL5097 PROTEIN"/>
    <property type="match status" value="1"/>
</dbReference>
<sequence>METFDISKRTALRDLQELETLGLPLYSVPGRYGGYRILDTKLLPPLYFNFEEITAIFFALKALEQLYTNPFQQLYASITQKLMLNLSKAQQEAVYQTLNVTHYYNPMALKPAHFLPELLQAIIDENQVALTYSQHELQTINVRFFDLFYREGVWFTHAINIDNKKWGVYRCDYMTSFTVLDTKDNLSRHQLELSLQAHNKSFRSIYFKCKITEFGKELFQKNHYETMKIEILDNQAYLTGYYNESEINYLVHYLIEFGEHIKIESPESLKMSYIDQLKTILNRYESI</sequence>
<dbReference type="InterPro" id="IPR051534">
    <property type="entry name" value="CBASS_pafABC_assoc_protein"/>
</dbReference>
<protein>
    <submittedName>
        <fullName evidence="3">Transcriptional regulator</fullName>
    </submittedName>
</protein>
<dbReference type="PANTHER" id="PTHR34580">
    <property type="match status" value="1"/>
</dbReference>
<proteinExistence type="predicted"/>
<accession>A0A2A5S038</accession>
<organism evidence="3 4">
    <name type="scientific">Pseudolactococcus plantarum</name>
    <dbReference type="NCBI Taxonomy" id="1365"/>
    <lineage>
        <taxon>Bacteria</taxon>
        <taxon>Bacillati</taxon>
        <taxon>Bacillota</taxon>
        <taxon>Bacilli</taxon>
        <taxon>Lactobacillales</taxon>
        <taxon>Streptococcaceae</taxon>
        <taxon>Pseudolactococcus</taxon>
    </lineage>
</organism>
<feature type="domain" description="Helix-turn-helix type 11" evidence="1">
    <location>
        <begin position="2"/>
        <end position="36"/>
    </location>
</feature>
<gene>
    <name evidence="3" type="ORF">RU87_GL001611</name>
</gene>
<feature type="domain" description="WYL" evidence="2">
    <location>
        <begin position="114"/>
        <end position="179"/>
    </location>
</feature>
<evidence type="ECO:0000259" key="1">
    <source>
        <dbReference type="Pfam" id="PF08279"/>
    </source>
</evidence>